<dbReference type="SUPFAM" id="SSF50978">
    <property type="entry name" value="WD40 repeat-like"/>
    <property type="match status" value="1"/>
</dbReference>
<keyword evidence="2 8" id="KW-0853">WD repeat</keyword>
<comment type="similarity">
    <text evidence="5">Belongs to the DPH7 family.</text>
</comment>
<keyword evidence="11" id="KW-0808">Transferase</keyword>
<evidence type="ECO:0000256" key="3">
    <source>
        <dbReference type="ARBA" id="ARBA00022737"/>
    </source>
</evidence>
<keyword evidence="11" id="KW-0489">Methyltransferase</keyword>
<dbReference type="AlphaFoldDB" id="A0A6J1YNR0"/>
<evidence type="ECO:0000313" key="10">
    <source>
        <dbReference type="Proteomes" id="UP001652583"/>
    </source>
</evidence>
<dbReference type="EC" id="3.1.1.97" evidence="6"/>
<organism evidence="10 11">
    <name type="scientific">Acinonyx jubatus</name>
    <name type="common">Cheetah</name>
    <dbReference type="NCBI Taxonomy" id="32536"/>
    <lineage>
        <taxon>Eukaryota</taxon>
        <taxon>Metazoa</taxon>
        <taxon>Chordata</taxon>
        <taxon>Craniata</taxon>
        <taxon>Vertebrata</taxon>
        <taxon>Euteleostomi</taxon>
        <taxon>Mammalia</taxon>
        <taxon>Eutheria</taxon>
        <taxon>Laurasiatheria</taxon>
        <taxon>Carnivora</taxon>
        <taxon>Feliformia</taxon>
        <taxon>Felidae</taxon>
        <taxon>Felinae</taxon>
        <taxon>Acinonyx</taxon>
    </lineage>
</organism>
<proteinExistence type="inferred from homology"/>
<reference evidence="11" key="1">
    <citation type="submission" date="2025-08" db="UniProtKB">
        <authorList>
            <consortium name="RefSeq"/>
        </authorList>
    </citation>
    <scope>IDENTIFICATION</scope>
    <source>
        <tissue evidence="11">Blood</tissue>
    </source>
</reference>
<dbReference type="InterPro" id="IPR015943">
    <property type="entry name" value="WD40/YVTN_repeat-like_dom_sf"/>
</dbReference>
<comment type="pathway">
    <text evidence="1">Protein modification; peptidyl-diphthamide biosynthesis.</text>
</comment>
<dbReference type="GO" id="GO:0005737">
    <property type="term" value="C:cytoplasm"/>
    <property type="evidence" value="ECO:0007669"/>
    <property type="project" value="TreeGrafter"/>
</dbReference>
<dbReference type="CTD" id="92715"/>
<dbReference type="InterPro" id="IPR052415">
    <property type="entry name" value="Diphthine_MTase"/>
</dbReference>
<evidence type="ECO:0000256" key="6">
    <source>
        <dbReference type="ARBA" id="ARBA00039131"/>
    </source>
</evidence>
<evidence type="ECO:0000256" key="1">
    <source>
        <dbReference type="ARBA" id="ARBA00005156"/>
    </source>
</evidence>
<evidence type="ECO:0000256" key="9">
    <source>
        <dbReference type="SAM" id="MobiDB-lite"/>
    </source>
</evidence>
<gene>
    <name evidence="11" type="primary">DPH7</name>
</gene>
<evidence type="ECO:0000256" key="4">
    <source>
        <dbReference type="ARBA" id="ARBA00022801"/>
    </source>
</evidence>
<protein>
    <recommendedName>
        <fullName evidence="6">methylated diphthine methylhydrolase</fullName>
        <ecNumber evidence="6">3.1.1.97</ecNumber>
    </recommendedName>
</protein>
<evidence type="ECO:0000256" key="7">
    <source>
        <dbReference type="ARBA" id="ARBA00047551"/>
    </source>
</evidence>
<dbReference type="InterPro" id="IPR019775">
    <property type="entry name" value="WD40_repeat_CS"/>
</dbReference>
<accession>A0A6J1YNR0</accession>
<dbReference type="PROSITE" id="PS00678">
    <property type="entry name" value="WD_REPEATS_1"/>
    <property type="match status" value="1"/>
</dbReference>
<keyword evidence="4" id="KW-0378">Hydrolase</keyword>
<feature type="region of interest" description="Disordered" evidence="9">
    <location>
        <begin position="38"/>
        <end position="93"/>
    </location>
</feature>
<feature type="repeat" description="WD" evidence="8">
    <location>
        <begin position="419"/>
        <end position="461"/>
    </location>
</feature>
<dbReference type="PROSITE" id="PS50082">
    <property type="entry name" value="WD_REPEATS_2"/>
    <property type="match status" value="1"/>
</dbReference>
<feature type="region of interest" description="Disordered" evidence="9">
    <location>
        <begin position="190"/>
        <end position="210"/>
    </location>
</feature>
<evidence type="ECO:0000256" key="5">
    <source>
        <dbReference type="ARBA" id="ARBA00038092"/>
    </source>
</evidence>
<dbReference type="PANTHER" id="PTHR46042:SF1">
    <property type="entry name" value="DIPHTHINE METHYLTRANSFERASE"/>
    <property type="match status" value="1"/>
</dbReference>
<dbReference type="InterPro" id="IPR001680">
    <property type="entry name" value="WD40_rpt"/>
</dbReference>
<dbReference type="GO" id="GO:0008168">
    <property type="term" value="F:methyltransferase activity"/>
    <property type="evidence" value="ECO:0007669"/>
    <property type="project" value="UniProtKB-KW"/>
</dbReference>
<dbReference type="Gene3D" id="2.130.10.10">
    <property type="entry name" value="YVTN repeat-like/Quinoprotein amine dehydrogenase"/>
    <property type="match status" value="1"/>
</dbReference>
<dbReference type="GO" id="GO:0061685">
    <property type="term" value="F:diphthine methylesterase activity"/>
    <property type="evidence" value="ECO:0007669"/>
    <property type="project" value="UniProtKB-EC"/>
</dbReference>
<sequence length="651" mass="71387">MAHRNSIGLGIVQRSCFEQVLLLVADPRPIELAQIFGDSEGNTTARPDAHVSPPGQDASPGTWGPRKSAGRRDAPEATLTRGGNRRPEKKDRLRGHLFTDAVFGLDSEPALAVDLSPYPAPNLASSPLPRCPVPSALDAIASLSDFRATEGRVRLLQVVDTEYTADSVEWCPLEGRRHLLVCGTYQLRKPEDQPADPESKSGLDPDEPPSRLGRLYLYRLNADSSACPLLEIQRRDTSAILDMKWCHVPVAGHALLGVADAGGSIELLRLVASENAYTLQPFSSFALEKQCLALSLDWSTGKIGRASDQPLRIISSDSKGQLYLLEVNEEGPGLQEVAMWQAHHFEAWIAAFNYWQTEIVYSGALFKCEDTVTAQASLWGAVSGALLPGANLKPPRKSGDDGLLKGWDTRTPGTSVFTSKRHSMGVCSIRSSPHWENILATGSYDEHILLWDTRNMKQPFADMSVGGGVWRLKWHPFHHHLLLAACMHGGFKIFNCQKAIEEKQEACTVSASHTLPNSLVYGADWSWLYVHNPLQTCQSCCSGSSPCSNSGAKEAHLSNLKAGHQSPAPSYDHLAENDEEGHTILQSGSKPRTSVQALAEDMMKSDSQLHTAGTKACDSDLYLEAANFDISFLTTCSFYDHFLHLWKWENI</sequence>
<dbReference type="SMART" id="SM00320">
    <property type="entry name" value="WD40"/>
    <property type="match status" value="2"/>
</dbReference>
<dbReference type="GO" id="GO:0032259">
    <property type="term" value="P:methylation"/>
    <property type="evidence" value="ECO:0007669"/>
    <property type="project" value="UniProtKB-KW"/>
</dbReference>
<keyword evidence="3" id="KW-0677">Repeat</keyword>
<comment type="catalytic activity">
    <reaction evidence="7">
        <text>diphthine methyl ester-[translation elongation factor 2] + H2O = diphthine-[translation elongation factor 2] + methanol + H(+)</text>
        <dbReference type="Rhea" id="RHEA:42656"/>
        <dbReference type="Rhea" id="RHEA-COMP:10172"/>
        <dbReference type="Rhea" id="RHEA-COMP:10173"/>
        <dbReference type="ChEBI" id="CHEBI:15377"/>
        <dbReference type="ChEBI" id="CHEBI:15378"/>
        <dbReference type="ChEBI" id="CHEBI:17790"/>
        <dbReference type="ChEBI" id="CHEBI:79005"/>
        <dbReference type="ChEBI" id="CHEBI:82696"/>
        <dbReference type="EC" id="3.1.1.97"/>
    </reaction>
</comment>
<evidence type="ECO:0000256" key="8">
    <source>
        <dbReference type="PROSITE-ProRule" id="PRU00221"/>
    </source>
</evidence>
<dbReference type="GO" id="GO:0017183">
    <property type="term" value="P:protein histidyl modification to diphthamide"/>
    <property type="evidence" value="ECO:0007669"/>
    <property type="project" value="TreeGrafter"/>
</dbReference>
<evidence type="ECO:0000313" key="11">
    <source>
        <dbReference type="RefSeq" id="XP_026906792.1"/>
    </source>
</evidence>
<feature type="compositionally biased region" description="Basic and acidic residues" evidence="9">
    <location>
        <begin position="190"/>
        <end position="203"/>
    </location>
</feature>
<evidence type="ECO:0000256" key="2">
    <source>
        <dbReference type="ARBA" id="ARBA00022574"/>
    </source>
</evidence>
<name>A0A6J1YNR0_ACIJB</name>
<dbReference type="RefSeq" id="XP_026906792.1">
    <property type="nucleotide sequence ID" value="XM_027050991.2"/>
</dbReference>
<dbReference type="KEGG" id="aju:106989047"/>
<dbReference type="PANTHER" id="PTHR46042">
    <property type="entry name" value="DIPHTHINE METHYLTRANSFERASE"/>
    <property type="match status" value="1"/>
</dbReference>
<dbReference type="InterPro" id="IPR036322">
    <property type="entry name" value="WD40_repeat_dom_sf"/>
</dbReference>
<dbReference type="GeneID" id="106989047"/>
<keyword evidence="10" id="KW-1185">Reference proteome</keyword>
<dbReference type="Proteomes" id="UP001652583">
    <property type="component" value="Chromosome D4"/>
</dbReference>